<sequence length="149" mass="16132">MRSSCSIRNSEPASLLGNTSRLDRSNHSHSGVRGEARPTSAAPPSLAFCKRVLRCRNCTRKKLLWLSKSVQLGPKVGPHGHVERADLHLNCTLAWTLRWARGLFPNAHQCQGSTWGRGRLCSSAAGTRGQGGSPADPSCDRVLEACQGF</sequence>
<proteinExistence type="predicted"/>
<feature type="compositionally biased region" description="Basic and acidic residues" evidence="1">
    <location>
        <begin position="21"/>
        <end position="36"/>
    </location>
</feature>
<feature type="region of interest" description="Disordered" evidence="1">
    <location>
        <begin position="1"/>
        <end position="42"/>
    </location>
</feature>
<reference evidence="2 3" key="1">
    <citation type="journal article" date="2018" name="Mol. Biol. Evol.">
        <title>Broad Genomic Sampling Reveals a Smut Pathogenic Ancestry of the Fungal Clade Ustilaginomycotina.</title>
        <authorList>
            <person name="Kijpornyongpan T."/>
            <person name="Mondo S.J."/>
            <person name="Barry K."/>
            <person name="Sandor L."/>
            <person name="Lee J."/>
            <person name="Lipzen A."/>
            <person name="Pangilinan J."/>
            <person name="LaButti K."/>
            <person name="Hainaut M."/>
            <person name="Henrissat B."/>
            <person name="Grigoriev I.V."/>
            <person name="Spatafora J.W."/>
            <person name="Aime M.C."/>
        </authorList>
    </citation>
    <scope>NUCLEOTIDE SEQUENCE [LARGE SCALE GENOMIC DNA]</scope>
    <source>
        <strain evidence="2 3">MCA 3645</strain>
    </source>
</reference>
<evidence type="ECO:0000313" key="2">
    <source>
        <dbReference type="EMBL" id="PWZ02550.1"/>
    </source>
</evidence>
<dbReference type="AlphaFoldDB" id="A0A317XX91"/>
<name>A0A317XX91_9BASI</name>
<accession>A0A317XX91</accession>
<keyword evidence="3" id="KW-1185">Reference proteome</keyword>
<protein>
    <submittedName>
        <fullName evidence="2">Uncharacterized protein</fullName>
    </submittedName>
</protein>
<evidence type="ECO:0000313" key="3">
    <source>
        <dbReference type="Proteomes" id="UP000246740"/>
    </source>
</evidence>
<gene>
    <name evidence="2" type="ORF">BCV70DRAFT_1921</name>
</gene>
<organism evidence="2 3">
    <name type="scientific">Testicularia cyperi</name>
    <dbReference type="NCBI Taxonomy" id="1882483"/>
    <lineage>
        <taxon>Eukaryota</taxon>
        <taxon>Fungi</taxon>
        <taxon>Dikarya</taxon>
        <taxon>Basidiomycota</taxon>
        <taxon>Ustilaginomycotina</taxon>
        <taxon>Ustilaginomycetes</taxon>
        <taxon>Ustilaginales</taxon>
        <taxon>Anthracoideaceae</taxon>
        <taxon>Testicularia</taxon>
    </lineage>
</organism>
<feature type="compositionally biased region" description="Polar residues" evidence="1">
    <location>
        <begin position="1"/>
        <end position="20"/>
    </location>
</feature>
<dbReference type="EMBL" id="KZ819188">
    <property type="protein sequence ID" value="PWZ02550.1"/>
    <property type="molecule type" value="Genomic_DNA"/>
</dbReference>
<dbReference type="Proteomes" id="UP000246740">
    <property type="component" value="Unassembled WGS sequence"/>
</dbReference>
<evidence type="ECO:0000256" key="1">
    <source>
        <dbReference type="SAM" id="MobiDB-lite"/>
    </source>
</evidence>
<dbReference type="InParanoid" id="A0A317XX91"/>